<evidence type="ECO:0000313" key="4">
    <source>
        <dbReference type="Proteomes" id="UP000019113"/>
    </source>
</evidence>
<dbReference type="eggNOG" id="COG3135">
    <property type="taxonomic scope" value="Bacteria"/>
</dbReference>
<evidence type="ECO:0000256" key="2">
    <source>
        <dbReference type="SAM" id="Phobius"/>
    </source>
</evidence>
<dbReference type="InterPro" id="IPR004711">
    <property type="entry name" value="Benzoate_Transporter"/>
</dbReference>
<dbReference type="Pfam" id="PF03594">
    <property type="entry name" value="BenE"/>
    <property type="match status" value="1"/>
</dbReference>
<dbReference type="AlphaFoldDB" id="W1N1T5"/>
<dbReference type="PATRIC" id="fig|1178482.3.peg.3896"/>
<feature type="transmembrane region" description="Helical" evidence="2">
    <location>
        <begin position="103"/>
        <end position="120"/>
    </location>
</feature>
<feature type="transmembrane region" description="Helical" evidence="2">
    <location>
        <begin position="79"/>
        <end position="96"/>
    </location>
</feature>
<dbReference type="EMBL" id="AVBC01000045">
    <property type="protein sequence ID" value="ERL49443.1"/>
    <property type="molecule type" value="Genomic_DNA"/>
</dbReference>
<comment type="caution">
    <text evidence="3">The sequence shown here is derived from an EMBL/GenBank/DDBJ whole genome shotgun (WGS) entry which is preliminary data.</text>
</comment>
<name>W1N1T5_9GAMM</name>
<proteinExistence type="predicted"/>
<dbReference type="STRING" id="1178482.AR456_07930"/>
<dbReference type="GO" id="GO:0042925">
    <property type="term" value="F:benzoate transmembrane transporter activity"/>
    <property type="evidence" value="ECO:0007669"/>
    <property type="project" value="InterPro"/>
</dbReference>
<feature type="region of interest" description="Disordered" evidence="1">
    <location>
        <begin position="1"/>
        <end position="29"/>
    </location>
</feature>
<feature type="transmembrane region" description="Helical" evidence="2">
    <location>
        <begin position="43"/>
        <end position="67"/>
    </location>
</feature>
<sequence length="419" mass="43467">MTQRERLMPDNRPSVIKSHTSEPYAAGQTGAGQTLRHDFSLSAVLAGCVAVLIGYSSSAAIIFQAAAAAGADQAQIGSWMWALGIGMGLTSLGLSWCHRTPLLTAWSTPGAALLITQLPGVPFEQALGAFVVCSLLLMIVGVSDLMTRLMNAVPASLAAAMLAGILLPFGLDIFLAMEAEPLLPLTLLACWIAARRWLPSLAIPLVLIAGLALSLVSGQLDTSHIELALTTPQWTTPEFSLNVCLGVGVPLFLVTMATQNLPGVAIIRTAGFQPPVGSALRWTGIASLLMAPFGGHGINLAAISAAPCVGEESHPDLRRRYIAGMSAGVVYLVLGLLGSTVTALFTALPDTLVMSFAGLALMGTLGGGLRSAFQGDTDLDAPLVTFLITASSITLLGIGSAFWGLIAGLVVHLIRKSRP</sequence>
<keyword evidence="2" id="KW-0812">Transmembrane</keyword>
<feature type="transmembrane region" description="Helical" evidence="2">
    <location>
        <begin position="157"/>
        <end position="177"/>
    </location>
</feature>
<feature type="transmembrane region" description="Helical" evidence="2">
    <location>
        <begin position="393"/>
        <end position="414"/>
    </location>
</feature>
<reference evidence="3 4" key="1">
    <citation type="submission" date="2013-08" db="EMBL/GenBank/DDBJ databases">
        <title>draft genome of Halomonas huanghegensis, strain BJGMM-B45T.</title>
        <authorList>
            <person name="Miao C."/>
            <person name="Wan Y."/>
            <person name="Jin W."/>
        </authorList>
    </citation>
    <scope>NUCLEOTIDE SEQUENCE [LARGE SCALE GENOMIC DNA]</scope>
    <source>
        <strain evidence="3 4">BJGMM-B45</strain>
    </source>
</reference>
<gene>
    <name evidence="3" type="ORF">BJB45_06590</name>
</gene>
<dbReference type="GO" id="GO:0005886">
    <property type="term" value="C:plasma membrane"/>
    <property type="evidence" value="ECO:0007669"/>
    <property type="project" value="TreeGrafter"/>
</dbReference>
<dbReference type="NCBIfam" id="TIGR00843">
    <property type="entry name" value="benE"/>
    <property type="match status" value="1"/>
</dbReference>
<evidence type="ECO:0000313" key="3">
    <source>
        <dbReference type="EMBL" id="ERL49443.1"/>
    </source>
</evidence>
<evidence type="ECO:0000256" key="1">
    <source>
        <dbReference type="SAM" id="MobiDB-lite"/>
    </source>
</evidence>
<organism evidence="3 4">
    <name type="scientific">Halomonas huangheensis</name>
    <dbReference type="NCBI Taxonomy" id="1178482"/>
    <lineage>
        <taxon>Bacteria</taxon>
        <taxon>Pseudomonadati</taxon>
        <taxon>Pseudomonadota</taxon>
        <taxon>Gammaproteobacteria</taxon>
        <taxon>Oceanospirillales</taxon>
        <taxon>Halomonadaceae</taxon>
        <taxon>Halomonas</taxon>
    </lineage>
</organism>
<accession>W1N1T5</accession>
<keyword evidence="4" id="KW-1185">Reference proteome</keyword>
<keyword evidence="2" id="KW-0472">Membrane</keyword>
<evidence type="ECO:0008006" key="5">
    <source>
        <dbReference type="Google" id="ProtNLM"/>
    </source>
</evidence>
<dbReference type="PANTHER" id="PTHR30199:SF0">
    <property type="entry name" value="INNER MEMBRANE PROTEIN YDCO"/>
    <property type="match status" value="1"/>
</dbReference>
<protein>
    <recommendedName>
        <fullName evidence="5">Benzoate transporter</fullName>
    </recommendedName>
</protein>
<keyword evidence="2" id="KW-1133">Transmembrane helix</keyword>
<dbReference type="Proteomes" id="UP000019113">
    <property type="component" value="Unassembled WGS sequence"/>
</dbReference>
<feature type="transmembrane region" description="Helical" evidence="2">
    <location>
        <begin position="321"/>
        <end position="345"/>
    </location>
</feature>
<feature type="transmembrane region" description="Helical" evidence="2">
    <location>
        <begin position="197"/>
        <end position="218"/>
    </location>
</feature>
<feature type="transmembrane region" description="Helical" evidence="2">
    <location>
        <begin position="126"/>
        <end position="145"/>
    </location>
</feature>
<dbReference type="PANTHER" id="PTHR30199">
    <property type="entry name" value="MFS FAMILY TRANSPORTER, PREDICTED SUBSTRATE BENZOATE"/>
    <property type="match status" value="1"/>
</dbReference>